<evidence type="ECO:0000256" key="1">
    <source>
        <dbReference type="ARBA" id="ARBA00022729"/>
    </source>
</evidence>
<dbReference type="Gene3D" id="3.40.190.10">
    <property type="entry name" value="Periplasmic binding protein-like II"/>
    <property type="match status" value="1"/>
</dbReference>
<dbReference type="EMBL" id="FCOK02000021">
    <property type="protein sequence ID" value="SAL36421.1"/>
    <property type="molecule type" value="Genomic_DNA"/>
</dbReference>
<proteinExistence type="predicted"/>
<evidence type="ECO:0008006" key="5">
    <source>
        <dbReference type="Google" id="ProtNLM"/>
    </source>
</evidence>
<evidence type="ECO:0000313" key="3">
    <source>
        <dbReference type="EMBL" id="SAL36421.1"/>
    </source>
</evidence>
<gene>
    <name evidence="3" type="ORF">AWB69_03482</name>
</gene>
<feature type="region of interest" description="Disordered" evidence="2">
    <location>
        <begin position="1"/>
        <end position="48"/>
    </location>
</feature>
<dbReference type="Proteomes" id="UP000054683">
    <property type="component" value="Unassembled WGS sequence"/>
</dbReference>
<organism evidence="3 4">
    <name type="scientific">Caballeronia udeis</name>
    <dbReference type="NCBI Taxonomy" id="1232866"/>
    <lineage>
        <taxon>Bacteria</taxon>
        <taxon>Pseudomonadati</taxon>
        <taxon>Pseudomonadota</taxon>
        <taxon>Betaproteobacteria</taxon>
        <taxon>Burkholderiales</taxon>
        <taxon>Burkholderiaceae</taxon>
        <taxon>Caballeronia</taxon>
    </lineage>
</organism>
<dbReference type="Pfam" id="PF13416">
    <property type="entry name" value="SBP_bac_8"/>
    <property type="match status" value="1"/>
</dbReference>
<keyword evidence="1" id="KW-0732">Signal</keyword>
<dbReference type="InterPro" id="IPR006059">
    <property type="entry name" value="SBP"/>
</dbReference>
<dbReference type="SUPFAM" id="SSF53850">
    <property type="entry name" value="Periplasmic binding protein-like II"/>
    <property type="match status" value="1"/>
</dbReference>
<name>A0A158GX83_9BURK</name>
<evidence type="ECO:0000313" key="4">
    <source>
        <dbReference type="Proteomes" id="UP000054683"/>
    </source>
</evidence>
<dbReference type="AlphaFoldDB" id="A0A158GX83"/>
<evidence type="ECO:0000256" key="2">
    <source>
        <dbReference type="SAM" id="MobiDB-lite"/>
    </source>
</evidence>
<sequence length="437" mass="48372">MNTVRAKPSRRKSDPSTLHSPTPQSPPPAPGDTPGASSRPTRAPAVHRGKVELRVLGTTSTLQEHIRKQAEEDLGIRLRFIVDDSSAVQRAGVMHPESYEIYDQWFHSIDYLWPARALQPIDLARIRRWQEVNSLPRANSLARHKCASAGSVPVDRLYVQADGSLARKASDRISMLPLTHNADSFVYLQDALPPSLAATPESWAWLLAPELAGRVALQADAAIGAIDAALAVEASGLMQFADIGNLTIEEIDALISTLIGFKRRGHFVGFWSTFADAAQLMIANKVVIQSVWSPAAVELQRAGLHFRLASPKEGYRAWFGGMSLSRVAQGRVLDAAYDYLNWWLDGWAGAAMARQGFYISNSERSRGYLDAAEWAYWYDGKPAESELPGPTSKHLIAAGQQRDGGNYVSRMGRIAVWNSVMDEHNYLVRRWNEFKQA</sequence>
<accession>A0A158GX83</accession>
<protein>
    <recommendedName>
        <fullName evidence="5">Signal peptide prediction</fullName>
    </recommendedName>
</protein>
<reference evidence="3 4" key="1">
    <citation type="submission" date="2016-01" db="EMBL/GenBank/DDBJ databases">
        <authorList>
            <person name="Oliw E.H."/>
        </authorList>
    </citation>
    <scope>NUCLEOTIDE SEQUENCE [LARGE SCALE GENOMIC DNA]</scope>
    <source>
        <strain evidence="3">LMG 27134</strain>
    </source>
</reference>
<dbReference type="PANTHER" id="PTHR30222">
    <property type="entry name" value="SPERMIDINE/PUTRESCINE-BINDING PERIPLASMIC PROTEIN"/>
    <property type="match status" value="1"/>
</dbReference>
<dbReference type="PANTHER" id="PTHR30222:SF17">
    <property type="entry name" value="SPERMIDINE_PUTRESCINE-BINDING PERIPLASMIC PROTEIN"/>
    <property type="match status" value="1"/>
</dbReference>